<proteinExistence type="predicted"/>
<feature type="domain" description="STAND NTPase 4 small alpha/beta" evidence="2">
    <location>
        <begin position="637"/>
        <end position="693"/>
    </location>
</feature>
<sequence length="1018" mass="118853">MESFPLSFEKEKLLEAFFLDLIDQISPDDDNIVFIISGDLIDKGGAAFNENDNPYERFEEVFINQLITFFPKLSGKIFIVPGNHEVERSKVDIYSHRGIIGSINSSDSLDGFIESNYKNKVSLARLVRYKDWEYDFYQKYNDLALEYSNFEYSFLLNTPQRNIGISCFNSSFLCYDDSDKGNLLLGRKQITNSLMKIENTEIKIAVVHHPLDFLNDFDKKDCKALLGKYYDILLVGHVHENDAENTTNLYGNLYTSQASSTIGDYIDSQRFANGYSIIEYRKNDRVTTYFRKYLPFHKKFVPNADVGHADGKVIYNLPKTEEILKNEKTFQIINHLKETKVEPLNNHILLSNSYTDIPCTIENLFVEPSISNSLGESDDETIYKIDDIISSNKNFLILGQKESGKTILIDKIFIDALNSFQKLQKIPVLIDYADLTDNITKIVRFNCGVSSSDIQNFIESNKFILIVDNFKQNGESKYQNLLEVVEKFKNIQVVLTATQAFENIIPEELLIEKLTKNFEYVFIQNFKTKHIKELIKKWFANKQIDLQDKMQSLIKSFTDFGLPKNPLSITLFLWIFEKQEKKPINKSVLVELFVENILEKTKIENIYSDTFDFHNKKRLLACFAKYMHDEGDAKSSYRVKYSSACSFFEKYISSRAEIQPVKVLEDFINRGILYLDDENNLTFKSAFYFHFFLALAFDYFKDFKDFVFTDENYLNYIEEISYYTGLKRDDVDILNYISRKLMHSYDAINQDIIENYEKVDHVLEPKSSNLLAFKIDEKKVKKIDEKQLEGILDNKLASSPTIKEVEEKNVTLDSKKNLDLVLKLSSVVLKNSEDIDDYKLKYNFYKQVLVSSISFLMIYRDSLLFYYENNKKVPDNFPKNISFNLFIKVLPLIHQVVLYEWMGTQKIRPILSTKIKDDLSNSKISELEKFISVFIYADIRGTNYPKVVEEFIENSKKKYIKDLSFLKVLSYYKLRNNDPYLDKKWLDVLSKIKVDMGAITKNNRGSYIQQLKTNKNKK</sequence>
<organism evidence="3 4">
    <name type="scientific">Parapedobacter composti</name>
    <dbReference type="NCBI Taxonomy" id="623281"/>
    <lineage>
        <taxon>Bacteria</taxon>
        <taxon>Pseudomonadati</taxon>
        <taxon>Bacteroidota</taxon>
        <taxon>Sphingobacteriia</taxon>
        <taxon>Sphingobacteriales</taxon>
        <taxon>Sphingobacteriaceae</taxon>
        <taxon>Parapedobacter</taxon>
    </lineage>
</organism>
<evidence type="ECO:0000313" key="3">
    <source>
        <dbReference type="EMBL" id="SFB86237.1"/>
    </source>
</evidence>
<name>A0A1I1EGU7_9SPHI</name>
<reference evidence="3 4" key="1">
    <citation type="submission" date="2016-10" db="EMBL/GenBank/DDBJ databases">
        <authorList>
            <person name="de Groot N.N."/>
        </authorList>
    </citation>
    <scope>NUCLEOTIDE SEQUENCE [LARGE SCALE GENOMIC DNA]</scope>
    <source>
        <strain evidence="3 4">DSM 22900</strain>
    </source>
</reference>
<dbReference type="Pfam" id="PF24406">
    <property type="entry name" value="nSTAND_NTPase4"/>
    <property type="match status" value="1"/>
</dbReference>
<dbReference type="InterPro" id="IPR057123">
    <property type="entry name" value="STAND_NTPase4_dom"/>
</dbReference>
<protein>
    <submittedName>
        <fullName evidence="3">Calcineurin-like phosphoesterase</fullName>
    </submittedName>
</protein>
<dbReference type="InterPro" id="IPR029052">
    <property type="entry name" value="Metallo-depent_PP-like"/>
</dbReference>
<evidence type="ECO:0000313" key="4">
    <source>
        <dbReference type="Proteomes" id="UP000199577"/>
    </source>
</evidence>
<dbReference type="SUPFAM" id="SSF52540">
    <property type="entry name" value="P-loop containing nucleoside triphosphate hydrolases"/>
    <property type="match status" value="1"/>
</dbReference>
<dbReference type="Gene3D" id="3.60.21.10">
    <property type="match status" value="1"/>
</dbReference>
<accession>A0A1I1EGU7</accession>
<dbReference type="InterPro" id="IPR004843">
    <property type="entry name" value="Calcineurin-like_PHP"/>
</dbReference>
<gene>
    <name evidence="3" type="ORF">SAMN05421747_101570</name>
</gene>
<keyword evidence="4" id="KW-1185">Reference proteome</keyword>
<dbReference type="InterPro" id="IPR027417">
    <property type="entry name" value="P-loop_NTPase"/>
</dbReference>
<dbReference type="GO" id="GO:0016787">
    <property type="term" value="F:hydrolase activity"/>
    <property type="evidence" value="ECO:0007669"/>
    <property type="project" value="InterPro"/>
</dbReference>
<evidence type="ECO:0000259" key="2">
    <source>
        <dbReference type="Pfam" id="PF24406"/>
    </source>
</evidence>
<dbReference type="SUPFAM" id="SSF56300">
    <property type="entry name" value="Metallo-dependent phosphatases"/>
    <property type="match status" value="1"/>
</dbReference>
<dbReference type="AlphaFoldDB" id="A0A1I1EGU7"/>
<dbReference type="STRING" id="623281.SAMN05421747_101570"/>
<evidence type="ECO:0000259" key="1">
    <source>
        <dbReference type="Pfam" id="PF00149"/>
    </source>
</evidence>
<dbReference type="EMBL" id="FOLL01000001">
    <property type="protein sequence ID" value="SFB86237.1"/>
    <property type="molecule type" value="Genomic_DNA"/>
</dbReference>
<dbReference type="Pfam" id="PF00149">
    <property type="entry name" value="Metallophos"/>
    <property type="match status" value="1"/>
</dbReference>
<dbReference type="Proteomes" id="UP000199577">
    <property type="component" value="Unassembled WGS sequence"/>
</dbReference>
<feature type="domain" description="Calcineurin-like phosphoesterase" evidence="1">
    <location>
        <begin position="18"/>
        <end position="240"/>
    </location>
</feature>